<sequence length="349" mass="36802">MRRVVIVGALGLLAAGCGGGGTTAPGGNQPNLSGQVFLSKSVTEDGKPRQLVDGTRIRLEFTQQGEIRVRAGCNHMSGPVDTSNSRLSADGLAVTDMGCDKPRHEQDTWLTGLLGSKPEWRYDGTTLTLKSGATQIQLATEQPADLEGPTWVADTVVDGNTATTVQAPAWVTFKDGAVEAGNQCNQLGGRYQATPEKVTFREVTTTQAGCPQADEILPLLDGELTYRIDDETLTLTKPSGKGLQLKVGSTDNGLGGKEFVSADGKTQVKFADGKLNATIGCNDMTGSAVVAGGKLVVQNLGRTRKACEPAVMEQEDKLADLLKSFPDIQITGTGLQLRSSLGELALRTR</sequence>
<dbReference type="KEGG" id="kphy:AOZ06_48245"/>
<proteinExistence type="predicted"/>
<dbReference type="EMBL" id="CP012752">
    <property type="protein sequence ID" value="ALG13621.1"/>
    <property type="molecule type" value="Genomic_DNA"/>
</dbReference>
<dbReference type="Pfam" id="PF03724">
    <property type="entry name" value="META"/>
    <property type="match status" value="3"/>
</dbReference>
<evidence type="ECO:0000313" key="2">
    <source>
        <dbReference type="EMBL" id="ALG13621.1"/>
    </source>
</evidence>
<dbReference type="InterPro" id="IPR038670">
    <property type="entry name" value="HslJ-like_sf"/>
</dbReference>
<evidence type="ECO:0000259" key="1">
    <source>
        <dbReference type="Pfam" id="PF03724"/>
    </source>
</evidence>
<dbReference type="PANTHER" id="PTHR35535">
    <property type="entry name" value="HEAT SHOCK PROTEIN HSLJ"/>
    <property type="match status" value="1"/>
</dbReference>
<feature type="domain" description="DUF306" evidence="1">
    <location>
        <begin position="144"/>
        <end position="242"/>
    </location>
</feature>
<accession>A0A0N9I687</accession>
<dbReference type="OrthoDB" id="507754at2"/>
<protein>
    <recommendedName>
        <fullName evidence="1">DUF306 domain-containing protein</fullName>
    </recommendedName>
</protein>
<feature type="domain" description="DUF306" evidence="1">
    <location>
        <begin position="53"/>
        <end position="134"/>
    </location>
</feature>
<evidence type="ECO:0000313" key="3">
    <source>
        <dbReference type="Proteomes" id="UP000063699"/>
    </source>
</evidence>
<organism evidence="2 3">
    <name type="scientific">Kibdelosporangium phytohabitans</name>
    <dbReference type="NCBI Taxonomy" id="860235"/>
    <lineage>
        <taxon>Bacteria</taxon>
        <taxon>Bacillati</taxon>
        <taxon>Actinomycetota</taxon>
        <taxon>Actinomycetes</taxon>
        <taxon>Pseudonocardiales</taxon>
        <taxon>Pseudonocardiaceae</taxon>
        <taxon>Kibdelosporangium</taxon>
    </lineage>
</organism>
<dbReference type="PANTHER" id="PTHR35535:SF2">
    <property type="entry name" value="DUF306 DOMAIN-CONTAINING PROTEIN"/>
    <property type="match status" value="1"/>
</dbReference>
<gene>
    <name evidence="2" type="ORF">AOZ06_48245</name>
</gene>
<feature type="domain" description="DUF306" evidence="1">
    <location>
        <begin position="261"/>
        <end position="343"/>
    </location>
</feature>
<name>A0A0N9I687_9PSEU</name>
<dbReference type="InterPro" id="IPR053147">
    <property type="entry name" value="Hsp_HslJ-like"/>
</dbReference>
<dbReference type="AlphaFoldDB" id="A0A0N9I687"/>
<dbReference type="STRING" id="860235.AOZ06_48245"/>
<dbReference type="Gene3D" id="2.40.128.270">
    <property type="match status" value="3"/>
</dbReference>
<dbReference type="RefSeq" id="WP_054295507.1">
    <property type="nucleotide sequence ID" value="NZ_CP012752.1"/>
</dbReference>
<dbReference type="InterPro" id="IPR005184">
    <property type="entry name" value="DUF306_Meta_HslJ"/>
</dbReference>
<keyword evidence="3" id="KW-1185">Reference proteome</keyword>
<dbReference type="PROSITE" id="PS51257">
    <property type="entry name" value="PROKAR_LIPOPROTEIN"/>
    <property type="match status" value="1"/>
</dbReference>
<reference evidence="2 3" key="1">
    <citation type="submission" date="2015-07" db="EMBL/GenBank/DDBJ databases">
        <title>Genome sequencing of Kibdelosporangium phytohabitans.</title>
        <authorList>
            <person name="Qin S."/>
            <person name="Xing K."/>
        </authorList>
    </citation>
    <scope>NUCLEOTIDE SEQUENCE [LARGE SCALE GENOMIC DNA]</scope>
    <source>
        <strain evidence="2 3">KLBMP1111</strain>
    </source>
</reference>
<dbReference type="Proteomes" id="UP000063699">
    <property type="component" value="Chromosome"/>
</dbReference>